<evidence type="ECO:0000313" key="2">
    <source>
        <dbReference type="EMBL" id="KAK3611890.1"/>
    </source>
</evidence>
<feature type="region of interest" description="Disordered" evidence="1">
    <location>
        <begin position="1"/>
        <end position="38"/>
    </location>
</feature>
<dbReference type="Proteomes" id="UP001195483">
    <property type="component" value="Unassembled WGS sequence"/>
</dbReference>
<name>A0AAE0TL48_9BIVA</name>
<reference evidence="2" key="2">
    <citation type="journal article" date="2021" name="Genome Biol. Evol.">
        <title>Developing a high-quality reference genome for a parasitic bivalve with doubly uniparental inheritance (Bivalvia: Unionida).</title>
        <authorList>
            <person name="Smith C.H."/>
        </authorList>
    </citation>
    <scope>NUCLEOTIDE SEQUENCE</scope>
    <source>
        <strain evidence="2">CHS0354</strain>
        <tissue evidence="2">Mantle</tissue>
    </source>
</reference>
<sequence length="114" mass="12969">MATCTDNVGRPDKLKSKKRHTSEPKSQDDDTKSSPKKTKLEHAFTEIEFKVMLKDPNTSFAALEKFITEAEKYPDQVKYDLVAGYCRSSGECAEIFHLLEAGHRKQSEVIFLDI</sequence>
<organism evidence="2 3">
    <name type="scientific">Potamilus streckersoni</name>
    <dbReference type="NCBI Taxonomy" id="2493646"/>
    <lineage>
        <taxon>Eukaryota</taxon>
        <taxon>Metazoa</taxon>
        <taxon>Spiralia</taxon>
        <taxon>Lophotrochozoa</taxon>
        <taxon>Mollusca</taxon>
        <taxon>Bivalvia</taxon>
        <taxon>Autobranchia</taxon>
        <taxon>Heteroconchia</taxon>
        <taxon>Palaeoheterodonta</taxon>
        <taxon>Unionida</taxon>
        <taxon>Unionoidea</taxon>
        <taxon>Unionidae</taxon>
        <taxon>Ambleminae</taxon>
        <taxon>Lampsilini</taxon>
        <taxon>Potamilus</taxon>
    </lineage>
</organism>
<protein>
    <submittedName>
        <fullName evidence="2">Uncharacterized protein</fullName>
    </submittedName>
</protein>
<reference evidence="2" key="1">
    <citation type="journal article" date="2021" name="Genome Biol. Evol.">
        <title>A High-Quality Reference Genome for a Parasitic Bivalve with Doubly Uniparental Inheritance (Bivalvia: Unionida).</title>
        <authorList>
            <person name="Smith C.H."/>
        </authorList>
    </citation>
    <scope>NUCLEOTIDE SEQUENCE</scope>
    <source>
        <strain evidence="2">CHS0354</strain>
    </source>
</reference>
<keyword evidence="3" id="KW-1185">Reference proteome</keyword>
<gene>
    <name evidence="2" type="ORF">CHS0354_021325</name>
</gene>
<feature type="compositionally biased region" description="Basic and acidic residues" evidence="1">
    <location>
        <begin position="21"/>
        <end position="38"/>
    </location>
</feature>
<proteinExistence type="predicted"/>
<reference evidence="2" key="3">
    <citation type="submission" date="2023-05" db="EMBL/GenBank/DDBJ databases">
        <authorList>
            <person name="Smith C.H."/>
        </authorList>
    </citation>
    <scope>NUCLEOTIDE SEQUENCE</scope>
    <source>
        <strain evidence="2">CHS0354</strain>
        <tissue evidence="2">Mantle</tissue>
    </source>
</reference>
<evidence type="ECO:0000256" key="1">
    <source>
        <dbReference type="SAM" id="MobiDB-lite"/>
    </source>
</evidence>
<dbReference type="AlphaFoldDB" id="A0AAE0TL48"/>
<comment type="caution">
    <text evidence="2">The sequence shown here is derived from an EMBL/GenBank/DDBJ whole genome shotgun (WGS) entry which is preliminary data.</text>
</comment>
<accession>A0AAE0TL48</accession>
<dbReference type="EMBL" id="JAEAOA010001311">
    <property type="protein sequence ID" value="KAK3611890.1"/>
    <property type="molecule type" value="Genomic_DNA"/>
</dbReference>
<evidence type="ECO:0000313" key="3">
    <source>
        <dbReference type="Proteomes" id="UP001195483"/>
    </source>
</evidence>